<evidence type="ECO:0000313" key="3">
    <source>
        <dbReference type="Proteomes" id="UP000006235"/>
    </source>
</evidence>
<proteinExistence type="predicted"/>
<evidence type="ECO:0000256" key="1">
    <source>
        <dbReference type="SAM" id="Phobius"/>
    </source>
</evidence>
<dbReference type="Pfam" id="PF10841">
    <property type="entry name" value="DUF2644"/>
    <property type="match status" value="1"/>
</dbReference>
<keyword evidence="1" id="KW-0472">Membrane</keyword>
<comment type="caution">
    <text evidence="2">The sequence shown here is derived from an EMBL/GenBank/DDBJ whole genome shotgun (WGS) entry which is preliminary data.</text>
</comment>
<dbReference type="InterPro" id="IPR020300">
    <property type="entry name" value="DUF2644"/>
</dbReference>
<keyword evidence="1" id="KW-1133">Transmembrane helix</keyword>
<protein>
    <recommendedName>
        <fullName evidence="4">DUF2644 domain-containing protein</fullName>
    </recommendedName>
</protein>
<organism evidence="2 3">
    <name type="scientific">Haemophilus pittmaniae HK 85</name>
    <dbReference type="NCBI Taxonomy" id="1035188"/>
    <lineage>
        <taxon>Bacteria</taxon>
        <taxon>Pseudomonadati</taxon>
        <taxon>Pseudomonadota</taxon>
        <taxon>Gammaproteobacteria</taxon>
        <taxon>Pasteurellales</taxon>
        <taxon>Pasteurellaceae</taxon>
        <taxon>Haemophilus</taxon>
    </lineage>
</organism>
<dbReference type="AlphaFoldDB" id="F9Q9M5"/>
<name>F9Q9M5_9PAST</name>
<dbReference type="STRING" id="1035188.HMPREF9952_0728"/>
<dbReference type="Proteomes" id="UP000006235">
    <property type="component" value="Unassembled WGS sequence"/>
</dbReference>
<evidence type="ECO:0000313" key="2">
    <source>
        <dbReference type="EMBL" id="EGV05777.1"/>
    </source>
</evidence>
<feature type="transmembrane region" description="Helical" evidence="1">
    <location>
        <begin position="17"/>
        <end position="36"/>
    </location>
</feature>
<gene>
    <name evidence="2" type="ORF">HMPREF9952_0728</name>
</gene>
<dbReference type="EMBL" id="AFUV01000014">
    <property type="protein sequence ID" value="EGV05777.1"/>
    <property type="molecule type" value="Genomic_DNA"/>
</dbReference>
<accession>F9Q9M5</accession>
<keyword evidence="1" id="KW-0812">Transmembrane</keyword>
<sequence length="72" mass="7831">MISQLITNADGRLSTTAFIQFFGAILMACILIYAVWLDRSYVSELFTTFALFCGGGAATKGFANAINRRGNE</sequence>
<evidence type="ECO:0008006" key="4">
    <source>
        <dbReference type="Google" id="ProtNLM"/>
    </source>
</evidence>
<reference evidence="2 3" key="1">
    <citation type="submission" date="2011-07" db="EMBL/GenBank/DDBJ databases">
        <authorList>
            <person name="Harkins D.M."/>
            <person name="Madupu R."/>
            <person name="Durkin A.S."/>
            <person name="Torralba M."/>
            <person name="Methe B."/>
            <person name="Sutton G.G."/>
            <person name="Nelson K.E."/>
        </authorList>
    </citation>
    <scope>NUCLEOTIDE SEQUENCE [LARGE SCALE GENOMIC DNA]</scope>
    <source>
        <strain evidence="2 3">HK 85</strain>
    </source>
</reference>